<reference evidence="1 2" key="1">
    <citation type="submission" date="2017-12" db="EMBL/GenBank/DDBJ databases">
        <authorList>
            <person name="Hurst M.R.H."/>
        </authorList>
    </citation>
    <scope>NUCLEOTIDE SEQUENCE [LARGE SCALE GENOMIC DNA]</scope>
    <source>
        <strain evidence="1 2">BM15</strain>
    </source>
</reference>
<dbReference type="OrthoDB" id="9814782at2"/>
<evidence type="ECO:0000313" key="1">
    <source>
        <dbReference type="EMBL" id="AUH34223.1"/>
    </source>
</evidence>
<dbReference type="AlphaFoldDB" id="A0A2K9EGZ1"/>
<protein>
    <submittedName>
        <fullName evidence="1">Sarcosine oxidase subunit gamma</fullName>
    </submittedName>
</protein>
<dbReference type="InterPro" id="IPR007375">
    <property type="entry name" value="SoxG"/>
</dbReference>
<proteinExistence type="predicted"/>
<dbReference type="EMBL" id="CP025408">
    <property type="protein sequence ID" value="AUH34223.1"/>
    <property type="molecule type" value="Genomic_DNA"/>
</dbReference>
<dbReference type="RefSeq" id="WP_101460885.1">
    <property type="nucleotide sequence ID" value="NZ_CP025408.1"/>
</dbReference>
<organism evidence="1 2">
    <name type="scientific">Paracoccus tegillarcae</name>
    <dbReference type="NCBI Taxonomy" id="1529068"/>
    <lineage>
        <taxon>Bacteria</taxon>
        <taxon>Pseudomonadati</taxon>
        <taxon>Pseudomonadota</taxon>
        <taxon>Alphaproteobacteria</taxon>
        <taxon>Rhodobacterales</taxon>
        <taxon>Paracoccaceae</taxon>
        <taxon>Paracoccus</taxon>
    </lineage>
</organism>
<dbReference type="KEGG" id="paro:CUV01_13225"/>
<dbReference type="Gene3D" id="3.30.1360.120">
    <property type="entry name" value="Probable tRNA modification gtpase trme, domain 1"/>
    <property type="match status" value="1"/>
</dbReference>
<dbReference type="Proteomes" id="UP000233742">
    <property type="component" value="Chromosome"/>
</dbReference>
<accession>A0A2K9EGZ1</accession>
<name>A0A2K9EGZ1_9RHOB</name>
<dbReference type="SUPFAM" id="SSF103025">
    <property type="entry name" value="Folate-binding domain"/>
    <property type="match status" value="1"/>
</dbReference>
<dbReference type="InterPro" id="IPR027266">
    <property type="entry name" value="TrmE/GcvT-like"/>
</dbReference>
<dbReference type="Gene3D" id="3.30.70.1520">
    <property type="entry name" value="Heterotetrameric sarcosine oxidase"/>
    <property type="match status" value="1"/>
</dbReference>
<keyword evidence="2" id="KW-1185">Reference proteome</keyword>
<evidence type="ECO:0000313" key="2">
    <source>
        <dbReference type="Proteomes" id="UP000233742"/>
    </source>
</evidence>
<sequence length="176" mass="19006">MNAHVSKLGDVTLSVLPPVARFNLRIAPDDLKAASGAFGLELPTGVGQGAHKGSRSAWCMGPDEWLLHAPEAQQDAIETAFAGIRQTAAHSLVVISDREITYGLSGPRATELLTTGCPIDLSRIAVGNAKRTVFDYAQVVLIRDGETDWRLEVWRSFAPHVEALLSTAQHEFESGF</sequence>
<gene>
    <name evidence="1" type="ORF">CUV01_13225</name>
</gene>
<dbReference type="Pfam" id="PF04268">
    <property type="entry name" value="SoxG"/>
    <property type="match status" value="1"/>
</dbReference>